<organism evidence="1 2">
    <name type="scientific">Providencia stuartii ATCC 25827</name>
    <dbReference type="NCBI Taxonomy" id="471874"/>
    <lineage>
        <taxon>Bacteria</taxon>
        <taxon>Pseudomonadati</taxon>
        <taxon>Pseudomonadota</taxon>
        <taxon>Gammaproteobacteria</taxon>
        <taxon>Enterobacterales</taxon>
        <taxon>Morganellaceae</taxon>
        <taxon>Providencia</taxon>
    </lineage>
</organism>
<reference evidence="2" key="2">
    <citation type="submission" date="2008-04" db="EMBL/GenBank/DDBJ databases">
        <title>Draft genome sequence of Providencia stuartii(ATCC 25827).</title>
        <authorList>
            <person name="Sudarsanam P."/>
            <person name="Ley R."/>
            <person name="Guruge J."/>
            <person name="Turnbaugh P.J."/>
            <person name="Mahowald M."/>
            <person name="Liep D."/>
            <person name="Gordon J."/>
        </authorList>
    </citation>
    <scope>NUCLEOTIDE SEQUENCE [LARGE SCALE GENOMIC DNA]</scope>
    <source>
        <strain evidence="2">ATCC 25827</strain>
    </source>
</reference>
<protein>
    <submittedName>
        <fullName evidence="1">Uncharacterized protein</fullName>
    </submittedName>
</protein>
<proteinExistence type="predicted"/>
<dbReference type="AlphaFoldDB" id="A0AA86YX84"/>
<gene>
    <name evidence="1" type="ORF">PROSTU_03866</name>
</gene>
<sequence length="42" mass="4998">MATKRWPIFLAVNLLQRVKSISNRHWGFHGMDVIGRCVFRKK</sequence>
<name>A0AA86YX84_PROST</name>
<evidence type="ECO:0000313" key="1">
    <source>
        <dbReference type="EMBL" id="EDU58137.1"/>
    </source>
</evidence>
<comment type="caution">
    <text evidence="1">The sequence shown here is derived from an EMBL/GenBank/DDBJ whole genome shotgun (WGS) entry which is preliminary data.</text>
</comment>
<dbReference type="Proteomes" id="UP000004506">
    <property type="component" value="Unassembled WGS sequence"/>
</dbReference>
<dbReference type="EMBL" id="ABJD02000102">
    <property type="protein sequence ID" value="EDU58137.1"/>
    <property type="molecule type" value="Genomic_DNA"/>
</dbReference>
<accession>A0AA86YX84</accession>
<reference evidence="2" key="1">
    <citation type="submission" date="2008-04" db="EMBL/GenBank/DDBJ databases">
        <title>Draft genome sequence of Providencia stuartii (ATCC 25827).</title>
        <authorList>
            <person name="Sudarsanam P."/>
            <person name="Ley R."/>
            <person name="Guruge J."/>
            <person name="Turnbaugh P.J."/>
            <person name="Mahowald M."/>
            <person name="Liep D."/>
            <person name="Gordon J."/>
        </authorList>
    </citation>
    <scope>NUCLEOTIDE SEQUENCE [LARGE SCALE GENOMIC DNA]</scope>
    <source>
        <strain evidence="2">ATCC 25827</strain>
    </source>
</reference>
<evidence type="ECO:0000313" key="2">
    <source>
        <dbReference type="Proteomes" id="UP000004506"/>
    </source>
</evidence>
<reference evidence="1 2" key="3">
    <citation type="submission" date="2008-05" db="EMBL/GenBank/DDBJ databases">
        <authorList>
            <person name="Fulton L."/>
            <person name="Clifton S."/>
            <person name="Fulton B."/>
            <person name="Xu J."/>
            <person name="Minx P."/>
            <person name="Pepin K.H."/>
            <person name="Johnson M."/>
            <person name="Thiruvilangam P."/>
            <person name="Bhonagiri V."/>
            <person name="Nash W.E."/>
            <person name="Mardis E.R."/>
            <person name="Wilson R.K."/>
        </authorList>
    </citation>
    <scope>NUCLEOTIDE SEQUENCE [LARGE SCALE GENOMIC DNA]</scope>
    <source>
        <strain evidence="1 2">ATCC 25827</strain>
    </source>
</reference>